<comment type="caution">
    <text evidence="2">The sequence shown here is derived from an EMBL/GenBank/DDBJ whole genome shotgun (WGS) entry which is preliminary data.</text>
</comment>
<accession>A0A2T8SVV4</accession>
<dbReference type="InterPro" id="IPR008966">
    <property type="entry name" value="Adhesion_dom_sf"/>
</dbReference>
<dbReference type="SUPFAM" id="SSF49401">
    <property type="entry name" value="Bacterial adhesins"/>
    <property type="match status" value="1"/>
</dbReference>
<evidence type="ECO:0000256" key="1">
    <source>
        <dbReference type="SAM" id="SignalP"/>
    </source>
</evidence>
<dbReference type="Proteomes" id="UP000245912">
    <property type="component" value="Unassembled WGS sequence"/>
</dbReference>
<evidence type="ECO:0000313" key="3">
    <source>
        <dbReference type="Proteomes" id="UP000245912"/>
    </source>
</evidence>
<keyword evidence="1" id="KW-0732">Signal</keyword>
<evidence type="ECO:0000313" key="2">
    <source>
        <dbReference type="EMBL" id="PVI93546.1"/>
    </source>
</evidence>
<dbReference type="GO" id="GO:0009289">
    <property type="term" value="C:pilus"/>
    <property type="evidence" value="ECO:0007669"/>
    <property type="project" value="InterPro"/>
</dbReference>
<dbReference type="RefSeq" id="WP_000755143.1">
    <property type="nucleotide sequence ID" value="NZ_MYNR01000034.1"/>
</dbReference>
<dbReference type="InterPro" id="IPR036937">
    <property type="entry name" value="Adhesion_dom_fimbrial_sf"/>
</dbReference>
<name>A0A2T8SVV4_SALER</name>
<dbReference type="Gene3D" id="2.60.40.1090">
    <property type="entry name" value="Fimbrial-type adhesion domain"/>
    <property type="match status" value="1"/>
</dbReference>
<dbReference type="EMBL" id="QDLQ01000037">
    <property type="protein sequence ID" value="PVI93546.1"/>
    <property type="molecule type" value="Genomic_DNA"/>
</dbReference>
<dbReference type="GO" id="GO:0007155">
    <property type="term" value="P:cell adhesion"/>
    <property type="evidence" value="ECO:0007669"/>
    <property type="project" value="InterPro"/>
</dbReference>
<sequence length="176" mass="17698">MKKVFIASAIAMAMSAGSAMAAGQQSEIQFLGAVTSVTCDIDTSVNGNATNVVQLGAISVGATGTPVDFSLKAKDPTAAGCQGLDTKVASIVFQGPLGDQGLENGTGTASKAHVELKTLNGKGNATQEIKKGSNTVEFPGNAVIGDGYKFQAKLVSAQGGTEGSFNSALAYAVTYQ</sequence>
<proteinExistence type="predicted"/>
<reference evidence="2 3" key="1">
    <citation type="submission" date="2018-04" db="EMBL/GenBank/DDBJ databases">
        <title>Serotype diversity and antimicrobial resistance among Salmonella enterica isolated from patients at an equine referral hospital.</title>
        <authorList>
            <person name="Leon I.M."/>
            <person name="Lawhon S.D."/>
            <person name="Norman K.N."/>
            <person name="Threadgill D.S."/>
            <person name="Ohta N."/>
            <person name="Vinasco J."/>
            <person name="Scott H.M."/>
        </authorList>
    </citation>
    <scope>NUCLEOTIDE SEQUENCE [LARGE SCALE GENOMIC DNA]</scope>
    <source>
        <strain evidence="2 3">235</strain>
    </source>
</reference>
<feature type="chain" id="PRO_5030057432" evidence="1">
    <location>
        <begin position="22"/>
        <end position="176"/>
    </location>
</feature>
<protein>
    <submittedName>
        <fullName evidence="2">Fimbrial protein</fullName>
    </submittedName>
</protein>
<dbReference type="AlphaFoldDB" id="A0A2T8SVV4"/>
<gene>
    <name evidence="2" type="ORF">C4860_24425</name>
</gene>
<organism evidence="2 3">
    <name type="scientific">Salmonella enterica</name>
    <name type="common">Salmonella choleraesuis</name>
    <dbReference type="NCBI Taxonomy" id="28901"/>
    <lineage>
        <taxon>Bacteria</taxon>
        <taxon>Pseudomonadati</taxon>
        <taxon>Pseudomonadota</taxon>
        <taxon>Gammaproteobacteria</taxon>
        <taxon>Enterobacterales</taxon>
        <taxon>Enterobacteriaceae</taxon>
        <taxon>Salmonella</taxon>
    </lineage>
</organism>
<feature type="signal peptide" evidence="1">
    <location>
        <begin position="1"/>
        <end position="21"/>
    </location>
</feature>